<reference evidence="5" key="1">
    <citation type="journal article" date="2019" name="Int. J. Syst. Evol. Microbiol.">
        <title>The Global Catalogue of Microorganisms (GCM) 10K type strain sequencing project: providing services to taxonomists for standard genome sequencing and annotation.</title>
        <authorList>
            <consortium name="The Broad Institute Genomics Platform"/>
            <consortium name="The Broad Institute Genome Sequencing Center for Infectious Disease"/>
            <person name="Wu L."/>
            <person name="Ma J."/>
        </authorList>
    </citation>
    <scope>NUCLEOTIDE SEQUENCE [LARGE SCALE GENOMIC DNA]</scope>
    <source>
        <strain evidence="5">JCM 16112</strain>
    </source>
</reference>
<comment type="caution">
    <text evidence="4">The sequence shown here is derived from an EMBL/GenBank/DDBJ whole genome shotgun (WGS) entry which is preliminary data.</text>
</comment>
<evidence type="ECO:0000256" key="2">
    <source>
        <dbReference type="SAM" id="SignalP"/>
    </source>
</evidence>
<dbReference type="NCBIfam" id="TIGR01730">
    <property type="entry name" value="RND_mfp"/>
    <property type="match status" value="1"/>
</dbReference>
<keyword evidence="2" id="KW-0732">Signal</keyword>
<dbReference type="PROSITE" id="PS51257">
    <property type="entry name" value="PROKAR_LIPOPROTEIN"/>
    <property type="match status" value="1"/>
</dbReference>
<dbReference type="Pfam" id="PF25973">
    <property type="entry name" value="BSH_CzcB"/>
    <property type="match status" value="1"/>
</dbReference>
<dbReference type="SUPFAM" id="SSF111369">
    <property type="entry name" value="HlyD-like secretion proteins"/>
    <property type="match status" value="1"/>
</dbReference>
<evidence type="ECO:0000313" key="5">
    <source>
        <dbReference type="Proteomes" id="UP001500469"/>
    </source>
</evidence>
<feature type="signal peptide" evidence="2">
    <location>
        <begin position="1"/>
        <end position="18"/>
    </location>
</feature>
<dbReference type="InterPro" id="IPR058647">
    <property type="entry name" value="BSH_CzcB-like"/>
</dbReference>
<accession>A0ABP3YGI0</accession>
<evidence type="ECO:0000256" key="1">
    <source>
        <dbReference type="ARBA" id="ARBA00009477"/>
    </source>
</evidence>
<evidence type="ECO:0000313" key="4">
    <source>
        <dbReference type="EMBL" id="GAA0879593.1"/>
    </source>
</evidence>
<sequence>MRILSNPFLFLLAALFFACSKTETTTQLVSKGDRIPVKVVELKQGSFSSSIPASGSFSTNDETLLSFKVGGIVSQILVQEGDEVKKGQLLASLDLTEIQAGLNQSKLAFEKALRDHQRAERLYRDSVATLEQFQNSKTALDIAEQQLKTAEFNLSFSQIRATQNGFVLRKFVNAGQQVASGAQVLQINGANQGHWLLKATVNDLNWSVISIGNPAIIFPSTSDSIPGEVIRKSQAADPVTGAYWVEISPDESLGLKLASGMFGKVLIYPTEETEGWEIPYEALLDASGGEGFVFVTDDNQQAKKIKVSLGKISPNTVQVLSGLEKHATLIVSGSAYLTDGSTIEVKNQ</sequence>
<evidence type="ECO:0000259" key="3">
    <source>
        <dbReference type="Pfam" id="PF25973"/>
    </source>
</evidence>
<organism evidence="4 5">
    <name type="scientific">Algoriphagus jejuensis</name>
    <dbReference type="NCBI Taxonomy" id="419934"/>
    <lineage>
        <taxon>Bacteria</taxon>
        <taxon>Pseudomonadati</taxon>
        <taxon>Bacteroidota</taxon>
        <taxon>Cytophagia</taxon>
        <taxon>Cytophagales</taxon>
        <taxon>Cyclobacteriaceae</taxon>
        <taxon>Algoriphagus</taxon>
    </lineage>
</organism>
<feature type="chain" id="PRO_5045273804" evidence="2">
    <location>
        <begin position="19"/>
        <end position="348"/>
    </location>
</feature>
<dbReference type="Proteomes" id="UP001500469">
    <property type="component" value="Unassembled WGS sequence"/>
</dbReference>
<proteinExistence type="inferred from homology"/>
<dbReference type="PANTHER" id="PTHR30469">
    <property type="entry name" value="MULTIDRUG RESISTANCE PROTEIN MDTA"/>
    <property type="match status" value="1"/>
</dbReference>
<dbReference type="InterPro" id="IPR006143">
    <property type="entry name" value="RND_pump_MFP"/>
</dbReference>
<dbReference type="Gene3D" id="1.10.287.470">
    <property type="entry name" value="Helix hairpin bin"/>
    <property type="match status" value="1"/>
</dbReference>
<gene>
    <name evidence="4" type="ORF">GCM10009119_25610</name>
</gene>
<protein>
    <submittedName>
        <fullName evidence="4">Efflux RND transporter periplasmic adaptor subunit</fullName>
    </submittedName>
</protein>
<name>A0ABP3YGI0_9BACT</name>
<dbReference type="Gene3D" id="2.40.50.100">
    <property type="match status" value="1"/>
</dbReference>
<dbReference type="Gene3D" id="2.40.420.20">
    <property type="match status" value="1"/>
</dbReference>
<dbReference type="EMBL" id="BAAAFI010000014">
    <property type="protein sequence ID" value="GAA0879593.1"/>
    <property type="molecule type" value="Genomic_DNA"/>
</dbReference>
<keyword evidence="5" id="KW-1185">Reference proteome</keyword>
<dbReference type="RefSeq" id="WP_343852153.1">
    <property type="nucleotide sequence ID" value="NZ_BAAAFI010000014.1"/>
</dbReference>
<feature type="domain" description="CzcB-like barrel-sandwich hybrid" evidence="3">
    <location>
        <begin position="68"/>
        <end position="187"/>
    </location>
</feature>
<comment type="similarity">
    <text evidence="1">Belongs to the membrane fusion protein (MFP) (TC 8.A.1) family.</text>
</comment>